<proteinExistence type="predicted"/>
<dbReference type="EMBL" id="ML179833">
    <property type="protein sequence ID" value="THU81169.1"/>
    <property type="molecule type" value="Genomic_DNA"/>
</dbReference>
<organism evidence="1 2">
    <name type="scientific">Dendrothele bispora (strain CBS 962.96)</name>
    <dbReference type="NCBI Taxonomy" id="1314807"/>
    <lineage>
        <taxon>Eukaryota</taxon>
        <taxon>Fungi</taxon>
        <taxon>Dikarya</taxon>
        <taxon>Basidiomycota</taxon>
        <taxon>Agaricomycotina</taxon>
        <taxon>Agaricomycetes</taxon>
        <taxon>Agaricomycetidae</taxon>
        <taxon>Agaricales</taxon>
        <taxon>Agaricales incertae sedis</taxon>
        <taxon>Dendrothele</taxon>
    </lineage>
</organism>
<dbReference type="AlphaFoldDB" id="A0A4S8KYN9"/>
<dbReference type="OrthoDB" id="10258955at2759"/>
<feature type="non-terminal residue" evidence="1">
    <location>
        <position position="1"/>
    </location>
</feature>
<feature type="non-terminal residue" evidence="1">
    <location>
        <position position="82"/>
    </location>
</feature>
<reference evidence="1 2" key="1">
    <citation type="journal article" date="2019" name="Nat. Ecol. Evol.">
        <title>Megaphylogeny resolves global patterns of mushroom evolution.</title>
        <authorList>
            <person name="Varga T."/>
            <person name="Krizsan K."/>
            <person name="Foldi C."/>
            <person name="Dima B."/>
            <person name="Sanchez-Garcia M."/>
            <person name="Sanchez-Ramirez S."/>
            <person name="Szollosi G.J."/>
            <person name="Szarkandi J.G."/>
            <person name="Papp V."/>
            <person name="Albert L."/>
            <person name="Andreopoulos W."/>
            <person name="Angelini C."/>
            <person name="Antonin V."/>
            <person name="Barry K.W."/>
            <person name="Bougher N.L."/>
            <person name="Buchanan P."/>
            <person name="Buyck B."/>
            <person name="Bense V."/>
            <person name="Catcheside P."/>
            <person name="Chovatia M."/>
            <person name="Cooper J."/>
            <person name="Damon W."/>
            <person name="Desjardin D."/>
            <person name="Finy P."/>
            <person name="Geml J."/>
            <person name="Haridas S."/>
            <person name="Hughes K."/>
            <person name="Justo A."/>
            <person name="Karasinski D."/>
            <person name="Kautmanova I."/>
            <person name="Kiss B."/>
            <person name="Kocsube S."/>
            <person name="Kotiranta H."/>
            <person name="LaButti K.M."/>
            <person name="Lechner B.E."/>
            <person name="Liimatainen K."/>
            <person name="Lipzen A."/>
            <person name="Lukacs Z."/>
            <person name="Mihaltcheva S."/>
            <person name="Morgado L.N."/>
            <person name="Niskanen T."/>
            <person name="Noordeloos M.E."/>
            <person name="Ohm R.A."/>
            <person name="Ortiz-Santana B."/>
            <person name="Ovrebo C."/>
            <person name="Racz N."/>
            <person name="Riley R."/>
            <person name="Savchenko A."/>
            <person name="Shiryaev A."/>
            <person name="Soop K."/>
            <person name="Spirin V."/>
            <person name="Szebenyi C."/>
            <person name="Tomsovsky M."/>
            <person name="Tulloss R.E."/>
            <person name="Uehling J."/>
            <person name="Grigoriev I.V."/>
            <person name="Vagvolgyi C."/>
            <person name="Papp T."/>
            <person name="Martin F.M."/>
            <person name="Miettinen O."/>
            <person name="Hibbett D.S."/>
            <person name="Nagy L.G."/>
        </authorList>
    </citation>
    <scope>NUCLEOTIDE SEQUENCE [LARGE SCALE GENOMIC DNA]</scope>
    <source>
        <strain evidence="1 2">CBS 962.96</strain>
    </source>
</reference>
<evidence type="ECO:0000313" key="1">
    <source>
        <dbReference type="EMBL" id="THU81169.1"/>
    </source>
</evidence>
<dbReference type="Gene3D" id="3.20.20.140">
    <property type="entry name" value="Metal-dependent hydrolases"/>
    <property type="match status" value="1"/>
</dbReference>
<name>A0A4S8KYN9_DENBC</name>
<keyword evidence="2" id="KW-1185">Reference proteome</keyword>
<gene>
    <name evidence="1" type="ORF">K435DRAFT_640095</name>
</gene>
<protein>
    <submittedName>
        <fullName evidence="1">Family 9 carbohydrate esterase</fullName>
    </submittedName>
</protein>
<accession>A0A4S8KYN9</accession>
<sequence>VDLDAMIRLTNEFHFPIASFRHGGETYLVPELLKKAWGGPPAAAVFASNARKKLEAYRGSEFTPRILADAGIDVITKSDHPV</sequence>
<dbReference type="Proteomes" id="UP000297245">
    <property type="component" value="Unassembled WGS sequence"/>
</dbReference>
<evidence type="ECO:0000313" key="2">
    <source>
        <dbReference type="Proteomes" id="UP000297245"/>
    </source>
</evidence>